<dbReference type="AlphaFoldDB" id="A0AAV7UBQ0"/>
<keyword evidence="3" id="KW-1185">Reference proteome</keyword>
<dbReference type="Proteomes" id="UP001066276">
    <property type="component" value="Chromosome 3_1"/>
</dbReference>
<feature type="region of interest" description="Disordered" evidence="1">
    <location>
        <begin position="1"/>
        <end position="101"/>
    </location>
</feature>
<evidence type="ECO:0000313" key="3">
    <source>
        <dbReference type="Proteomes" id="UP001066276"/>
    </source>
</evidence>
<proteinExistence type="predicted"/>
<protein>
    <submittedName>
        <fullName evidence="2">Uncharacterized protein</fullName>
    </submittedName>
</protein>
<feature type="region of interest" description="Disordered" evidence="1">
    <location>
        <begin position="116"/>
        <end position="221"/>
    </location>
</feature>
<sequence>MGGRTPHRSGPSPPSGPADAAPAPLLAPPIQQLATPHPPRPVSHVPLGPSIRSGPSETPLFFPLSGQVLRASRHSHRPYSPHTVRPPSTSNQRRDPCSRAALPSCVLKPQTATHFTDTLPRVPPLAHQPTPSNRWCARASPTSPHLSSDPSDASAGQCLSEEGDMEGHRQEGVDPGGLLAVQRPLLEEVEGPTTLDQKFSRSPARTVQWHYLDQAEETPAT</sequence>
<dbReference type="EMBL" id="JANPWB010000005">
    <property type="protein sequence ID" value="KAJ1186529.1"/>
    <property type="molecule type" value="Genomic_DNA"/>
</dbReference>
<feature type="compositionally biased region" description="Polar residues" evidence="1">
    <location>
        <begin position="140"/>
        <end position="151"/>
    </location>
</feature>
<organism evidence="2 3">
    <name type="scientific">Pleurodeles waltl</name>
    <name type="common">Iberian ribbed newt</name>
    <dbReference type="NCBI Taxonomy" id="8319"/>
    <lineage>
        <taxon>Eukaryota</taxon>
        <taxon>Metazoa</taxon>
        <taxon>Chordata</taxon>
        <taxon>Craniata</taxon>
        <taxon>Vertebrata</taxon>
        <taxon>Euteleostomi</taxon>
        <taxon>Amphibia</taxon>
        <taxon>Batrachia</taxon>
        <taxon>Caudata</taxon>
        <taxon>Salamandroidea</taxon>
        <taxon>Salamandridae</taxon>
        <taxon>Pleurodelinae</taxon>
        <taxon>Pleurodeles</taxon>
    </lineage>
</organism>
<evidence type="ECO:0000313" key="2">
    <source>
        <dbReference type="EMBL" id="KAJ1186529.1"/>
    </source>
</evidence>
<evidence type="ECO:0000256" key="1">
    <source>
        <dbReference type="SAM" id="MobiDB-lite"/>
    </source>
</evidence>
<accession>A0AAV7UBQ0</accession>
<comment type="caution">
    <text evidence="2">The sequence shown here is derived from an EMBL/GenBank/DDBJ whole genome shotgun (WGS) entry which is preliminary data.</text>
</comment>
<name>A0AAV7UBQ0_PLEWA</name>
<gene>
    <name evidence="2" type="ORF">NDU88_003310</name>
</gene>
<reference evidence="2" key="1">
    <citation type="journal article" date="2022" name="bioRxiv">
        <title>Sequencing and chromosome-scale assembly of the giantPleurodeles waltlgenome.</title>
        <authorList>
            <person name="Brown T."/>
            <person name="Elewa A."/>
            <person name="Iarovenko S."/>
            <person name="Subramanian E."/>
            <person name="Araus A.J."/>
            <person name="Petzold A."/>
            <person name="Susuki M."/>
            <person name="Suzuki K.-i.T."/>
            <person name="Hayashi T."/>
            <person name="Toyoda A."/>
            <person name="Oliveira C."/>
            <person name="Osipova E."/>
            <person name="Leigh N.D."/>
            <person name="Simon A."/>
            <person name="Yun M.H."/>
        </authorList>
    </citation>
    <scope>NUCLEOTIDE SEQUENCE</scope>
    <source>
        <strain evidence="2">20211129_DDA</strain>
        <tissue evidence="2">Liver</tissue>
    </source>
</reference>